<dbReference type="PANTHER" id="PTHR30164">
    <property type="entry name" value="MTFA PEPTIDASE"/>
    <property type="match status" value="1"/>
</dbReference>
<dbReference type="PANTHER" id="PTHR30164:SF2">
    <property type="entry name" value="PROTEIN MTFA"/>
    <property type="match status" value="1"/>
</dbReference>
<evidence type="ECO:0000313" key="1">
    <source>
        <dbReference type="EMBL" id="MBQ0934780.1"/>
    </source>
</evidence>
<proteinExistence type="predicted"/>
<dbReference type="SUPFAM" id="SSF55486">
    <property type="entry name" value="Metalloproteases ('zincins'), catalytic domain"/>
    <property type="match status" value="1"/>
</dbReference>
<name>A0ABS5DUF8_9BURK</name>
<evidence type="ECO:0000313" key="2">
    <source>
        <dbReference type="Proteomes" id="UP000672097"/>
    </source>
</evidence>
<reference evidence="1 2" key="1">
    <citation type="submission" date="2021-04" db="EMBL/GenBank/DDBJ databases">
        <title>The genome sequence of type strain Ideonella paludis KCTC 32238.</title>
        <authorList>
            <person name="Liu Y."/>
        </authorList>
    </citation>
    <scope>NUCLEOTIDE SEQUENCE [LARGE SCALE GENOMIC DNA]</scope>
    <source>
        <strain evidence="1 2">KCTC 32238</strain>
    </source>
</reference>
<protein>
    <submittedName>
        <fullName evidence="1">Zinc-dependent peptidase</fullName>
    </submittedName>
</protein>
<dbReference type="InterPro" id="IPR024079">
    <property type="entry name" value="MetalloPept_cat_dom_sf"/>
</dbReference>
<dbReference type="Proteomes" id="UP000672097">
    <property type="component" value="Unassembled WGS sequence"/>
</dbReference>
<comment type="caution">
    <text evidence="1">The sequence shown here is derived from an EMBL/GenBank/DDBJ whole genome shotgun (WGS) entry which is preliminary data.</text>
</comment>
<gene>
    <name evidence="1" type="ORF">KAK11_05510</name>
</gene>
<dbReference type="InterPro" id="IPR010384">
    <property type="entry name" value="MtfA_fam"/>
</dbReference>
<dbReference type="RefSeq" id="WP_210807059.1">
    <property type="nucleotide sequence ID" value="NZ_JAGQDG010000002.1"/>
</dbReference>
<dbReference type="CDD" id="cd20169">
    <property type="entry name" value="Peptidase_M90_mtfA"/>
    <property type="match status" value="1"/>
</dbReference>
<accession>A0ABS5DUF8</accession>
<dbReference type="InterPro" id="IPR042252">
    <property type="entry name" value="MtfA_N"/>
</dbReference>
<organism evidence="1 2">
    <name type="scientific">Ideonella paludis</name>
    <dbReference type="NCBI Taxonomy" id="1233411"/>
    <lineage>
        <taxon>Bacteria</taxon>
        <taxon>Pseudomonadati</taxon>
        <taxon>Pseudomonadota</taxon>
        <taxon>Betaproteobacteria</taxon>
        <taxon>Burkholderiales</taxon>
        <taxon>Sphaerotilaceae</taxon>
        <taxon>Ideonella</taxon>
    </lineage>
</organism>
<sequence length="258" mass="28746">MPWWQRLRTWHQARVQARHTPPEPLWAMVLGYYPFLARLSPPEKEKLKTLVAQFLAQKQFSGAQGLQVTDEMAVAIAAQACLPLLNLSLELYDSFVGIVVHPDEVVATREWMDDDGVVHEWEEPLSGEAMDGGPVMLSWHDALWLSDNGDAAYNVVIHEFAHVLDLRKGWADGTPPLPSAQAHSAWQAALQQAFEAFQDRLDSGLPSVVDAYGAEAIDEFFAVACEAFFVQGQALKQEQAELYALLAGYFQQDPAVRS</sequence>
<dbReference type="Gene3D" id="3.40.390.10">
    <property type="entry name" value="Collagenase (Catalytic Domain)"/>
    <property type="match status" value="1"/>
</dbReference>
<dbReference type="Pfam" id="PF06167">
    <property type="entry name" value="Peptidase_M90"/>
    <property type="match status" value="1"/>
</dbReference>
<dbReference type="EMBL" id="JAGQDG010000002">
    <property type="protein sequence ID" value="MBQ0934780.1"/>
    <property type="molecule type" value="Genomic_DNA"/>
</dbReference>
<dbReference type="Gene3D" id="1.10.472.150">
    <property type="entry name" value="Glucose-regulated metallo-peptidase M90, N-terminal domain"/>
    <property type="match status" value="1"/>
</dbReference>
<keyword evidence="2" id="KW-1185">Reference proteome</keyword>